<comment type="similarity">
    <text evidence="9">Belongs to the peptidase M15D family.</text>
</comment>
<dbReference type="GO" id="GO:0008270">
    <property type="term" value="F:zinc ion binding"/>
    <property type="evidence" value="ECO:0007669"/>
    <property type="project" value="UniProtKB-UniRule"/>
</dbReference>
<dbReference type="EC" id="3.4.13.22" evidence="9"/>
<dbReference type="PANTHER" id="PTHR43126">
    <property type="entry name" value="D-ALANYL-D-ALANINE DIPEPTIDASE"/>
    <property type="match status" value="1"/>
</dbReference>
<sequence>MVRGTPLACRPSPPQGGRLAASTAPSFLQRWRLAKAARHPISPLRGRCPAGQMPGRAEGGASRHPSLATILATLAFLTAAPLLARADPLPAGFVRLADVDPTIRQDIRYAGLENFLHRKADGYEAPVCILTGQAAKALSGVQKTIAAKDLTLVVFDCYRPARAVADMGEWTRQGGPPDPQWYPKVERGDLIAKGYVGELSSHSRGSTVDLAIAEADKKRAARPACGAPDTGTLDFGTGFDCFDRASETAHRPLAADAAANRKMLLAAMRAAGFRNYAREWWHFTLADEPFPKQRFDFPVTAN</sequence>
<evidence type="ECO:0000256" key="3">
    <source>
        <dbReference type="ARBA" id="ARBA00022723"/>
    </source>
</evidence>
<dbReference type="CDD" id="cd14817">
    <property type="entry name" value="D-Ala-D-Ala_dipeptidase_VanX"/>
    <property type="match status" value="1"/>
</dbReference>
<dbReference type="GO" id="GO:0160237">
    <property type="term" value="F:D-Ala-D-Ala dipeptidase activity"/>
    <property type="evidence" value="ECO:0007669"/>
    <property type="project" value="UniProtKB-EC"/>
</dbReference>
<evidence type="ECO:0000256" key="7">
    <source>
        <dbReference type="ARBA" id="ARBA00023049"/>
    </source>
</evidence>
<accession>A0A3P3G859</accession>
<dbReference type="GO" id="GO:0008237">
    <property type="term" value="F:metallopeptidase activity"/>
    <property type="evidence" value="ECO:0007669"/>
    <property type="project" value="UniProtKB-KW"/>
</dbReference>
<comment type="function">
    <text evidence="9">Catalyzes hydrolysis of the D-alanyl-D-alanine dipeptide.</text>
</comment>
<protein>
    <recommendedName>
        <fullName evidence="9">D-alanyl-D-alanine dipeptidase</fullName>
        <shortName evidence="9">D-Ala-D-Ala dipeptidase</shortName>
        <ecNumber evidence="9">3.4.13.22</ecNumber>
    </recommendedName>
</protein>
<dbReference type="InterPro" id="IPR000755">
    <property type="entry name" value="A_A_dipeptidase"/>
</dbReference>
<keyword evidence="8" id="KW-0961">Cell wall biogenesis/degradation</keyword>
<dbReference type="Pfam" id="PF01427">
    <property type="entry name" value="Peptidase_M15"/>
    <property type="match status" value="1"/>
</dbReference>
<feature type="region of interest" description="Disordered" evidence="10">
    <location>
        <begin position="1"/>
        <end position="21"/>
    </location>
</feature>
<evidence type="ECO:0000256" key="10">
    <source>
        <dbReference type="SAM" id="MobiDB-lite"/>
    </source>
</evidence>
<proteinExistence type="inferred from homology"/>
<keyword evidence="3 9" id="KW-0479">Metal-binding</keyword>
<dbReference type="PANTHER" id="PTHR43126:SF1">
    <property type="entry name" value="D-ALANYL-D-ALANINE DIPEPTIDASE"/>
    <property type="match status" value="1"/>
</dbReference>
<keyword evidence="7 9" id="KW-0482">Metalloprotease</keyword>
<evidence type="ECO:0000256" key="9">
    <source>
        <dbReference type="HAMAP-Rule" id="MF_01924"/>
    </source>
</evidence>
<evidence type="ECO:0000313" key="12">
    <source>
        <dbReference type="Proteomes" id="UP000273786"/>
    </source>
</evidence>
<dbReference type="OrthoDB" id="9801430at2"/>
<keyword evidence="5 9" id="KW-0862">Zinc</keyword>
<dbReference type="Proteomes" id="UP000273786">
    <property type="component" value="Unassembled WGS sequence"/>
</dbReference>
<evidence type="ECO:0000256" key="8">
    <source>
        <dbReference type="ARBA" id="ARBA00023316"/>
    </source>
</evidence>
<dbReference type="HAMAP" id="MF_01924">
    <property type="entry name" value="A_A_dipeptidase"/>
    <property type="match status" value="1"/>
</dbReference>
<feature type="binding site" evidence="9">
    <location>
        <position position="202"/>
    </location>
    <ligand>
        <name>Zn(2+)</name>
        <dbReference type="ChEBI" id="CHEBI:29105"/>
        <note>catalytic</note>
    </ligand>
</feature>
<dbReference type="EMBL" id="RQXT01000002">
    <property type="protein sequence ID" value="RRI07045.1"/>
    <property type="molecule type" value="Genomic_DNA"/>
</dbReference>
<keyword evidence="6 9" id="KW-0224">Dipeptidase</keyword>
<name>A0A3P3G859_9HYPH</name>
<dbReference type="GO" id="GO:0071555">
    <property type="term" value="P:cell wall organization"/>
    <property type="evidence" value="ECO:0007669"/>
    <property type="project" value="UniProtKB-KW"/>
</dbReference>
<evidence type="ECO:0000256" key="2">
    <source>
        <dbReference type="ARBA" id="ARBA00022670"/>
    </source>
</evidence>
<dbReference type="AlphaFoldDB" id="A0A3P3G859"/>
<evidence type="ECO:0000313" key="11">
    <source>
        <dbReference type="EMBL" id="RRI07045.1"/>
    </source>
</evidence>
<dbReference type="GO" id="GO:0006508">
    <property type="term" value="P:proteolysis"/>
    <property type="evidence" value="ECO:0007669"/>
    <property type="project" value="UniProtKB-KW"/>
</dbReference>
<keyword evidence="4 9" id="KW-0378">Hydrolase</keyword>
<feature type="site" description="Transition state stabilizer" evidence="9">
    <location>
        <position position="159"/>
    </location>
</feature>
<reference evidence="11 12" key="1">
    <citation type="submission" date="2018-11" db="EMBL/GenBank/DDBJ databases">
        <title>the genome of Mesorhizobium tamadayense DSM 28320.</title>
        <authorList>
            <person name="Gao J."/>
        </authorList>
    </citation>
    <scope>NUCLEOTIDE SEQUENCE [LARGE SCALE GENOMIC DNA]</scope>
    <source>
        <strain evidence="11 12">DSM 28320</strain>
    </source>
</reference>
<dbReference type="InterPro" id="IPR009045">
    <property type="entry name" value="Zn_M74/Hedgehog-like"/>
</dbReference>
<keyword evidence="2 9" id="KW-0645">Protease</keyword>
<dbReference type="SUPFAM" id="SSF55166">
    <property type="entry name" value="Hedgehog/DD-peptidase"/>
    <property type="match status" value="1"/>
</dbReference>
<keyword evidence="12" id="KW-1185">Reference proteome</keyword>
<organism evidence="11 12">
    <name type="scientific">Mesorhizobium tamadayense</name>
    <dbReference type="NCBI Taxonomy" id="425306"/>
    <lineage>
        <taxon>Bacteria</taxon>
        <taxon>Pseudomonadati</taxon>
        <taxon>Pseudomonadota</taxon>
        <taxon>Alphaproteobacteria</taxon>
        <taxon>Hyphomicrobiales</taxon>
        <taxon>Phyllobacteriaceae</taxon>
        <taxon>Mesorhizobium</taxon>
    </lineage>
</organism>
<gene>
    <name evidence="9" type="primary">ddpX</name>
    <name evidence="11" type="ORF">EH240_02805</name>
</gene>
<comment type="caution">
    <text evidence="11">The sequence shown here is derived from an EMBL/GenBank/DDBJ whole genome shotgun (WGS) entry which is preliminary data.</text>
</comment>
<evidence type="ECO:0000256" key="5">
    <source>
        <dbReference type="ARBA" id="ARBA00022833"/>
    </source>
</evidence>
<comment type="catalytic activity">
    <reaction evidence="1 9">
        <text>D-alanyl-D-alanine + H2O = 2 D-alanine</text>
        <dbReference type="Rhea" id="RHEA:20661"/>
        <dbReference type="ChEBI" id="CHEBI:15377"/>
        <dbReference type="ChEBI" id="CHEBI:57416"/>
        <dbReference type="ChEBI" id="CHEBI:57822"/>
        <dbReference type="EC" id="3.4.13.22"/>
    </reaction>
</comment>
<evidence type="ECO:0000256" key="1">
    <source>
        <dbReference type="ARBA" id="ARBA00001362"/>
    </source>
</evidence>
<feature type="binding site" evidence="9">
    <location>
        <position position="209"/>
    </location>
    <ligand>
        <name>Zn(2+)</name>
        <dbReference type="ChEBI" id="CHEBI:29105"/>
        <note>catalytic</note>
    </ligand>
</feature>
<feature type="active site" description="Proton donor/acceptor" evidence="9">
    <location>
        <position position="279"/>
    </location>
</feature>
<feature type="binding site" evidence="9">
    <location>
        <position position="282"/>
    </location>
    <ligand>
        <name>Zn(2+)</name>
        <dbReference type="ChEBI" id="CHEBI:29105"/>
        <note>catalytic</note>
    </ligand>
</feature>
<comment type="cofactor">
    <cofactor evidence="9">
        <name>Zn(2+)</name>
        <dbReference type="ChEBI" id="CHEBI:29105"/>
    </cofactor>
    <text evidence="9">Binds 1 zinc ion per subunit.</text>
</comment>
<evidence type="ECO:0000256" key="6">
    <source>
        <dbReference type="ARBA" id="ARBA00022997"/>
    </source>
</evidence>
<evidence type="ECO:0000256" key="4">
    <source>
        <dbReference type="ARBA" id="ARBA00022801"/>
    </source>
</evidence>
<dbReference type="Gene3D" id="3.30.1380.10">
    <property type="match status" value="1"/>
</dbReference>